<keyword evidence="3" id="KW-1185">Reference proteome</keyword>
<protein>
    <submittedName>
        <fullName evidence="2">Uncharacterized protein</fullName>
    </submittedName>
</protein>
<proteinExistence type="predicted"/>
<keyword evidence="1" id="KW-0472">Membrane</keyword>
<organism evidence="2 3">
    <name type="scientific">Dokdonia pacifica</name>
    <dbReference type="NCBI Taxonomy" id="1627892"/>
    <lineage>
        <taxon>Bacteria</taxon>
        <taxon>Pseudomonadati</taxon>
        <taxon>Bacteroidota</taxon>
        <taxon>Flavobacteriia</taxon>
        <taxon>Flavobacteriales</taxon>
        <taxon>Flavobacteriaceae</taxon>
        <taxon>Dokdonia</taxon>
    </lineage>
</organism>
<accession>A0A239BH83</accession>
<evidence type="ECO:0000313" key="2">
    <source>
        <dbReference type="EMBL" id="SNS06474.1"/>
    </source>
</evidence>
<dbReference type="RefSeq" id="WP_089372745.1">
    <property type="nucleotide sequence ID" value="NZ_BMEP01000005.1"/>
</dbReference>
<name>A0A239BH83_9FLAO</name>
<dbReference type="EMBL" id="FZNY01000006">
    <property type="protein sequence ID" value="SNS06474.1"/>
    <property type="molecule type" value="Genomic_DNA"/>
</dbReference>
<feature type="transmembrane region" description="Helical" evidence="1">
    <location>
        <begin position="57"/>
        <end position="77"/>
    </location>
</feature>
<reference evidence="2 3" key="1">
    <citation type="submission" date="2017-06" db="EMBL/GenBank/DDBJ databases">
        <authorList>
            <person name="Kim H.J."/>
            <person name="Triplett B.A."/>
        </authorList>
    </citation>
    <scope>NUCLEOTIDE SEQUENCE [LARGE SCALE GENOMIC DNA]</scope>
    <source>
        <strain evidence="2 3">DSM 25597</strain>
    </source>
</reference>
<evidence type="ECO:0000313" key="3">
    <source>
        <dbReference type="Proteomes" id="UP000198379"/>
    </source>
</evidence>
<sequence length="151" mass="17893">MISEKRIPFSYKRLRYFLYMGIAWTTLGVIILVLILLQPFFKGIIFERDFGFLLTSIPFWKVLIAIGGIHILFWLVFKFNAYVIIDKKSITQNKILYLNRLFFDEIEHIDEYAGDYTFYGKSGKITLRKTSFTPYDHDSIKELAERLNAEK</sequence>
<dbReference type="Proteomes" id="UP000198379">
    <property type="component" value="Unassembled WGS sequence"/>
</dbReference>
<feature type="transmembrane region" description="Helical" evidence="1">
    <location>
        <begin position="16"/>
        <end position="37"/>
    </location>
</feature>
<keyword evidence="1" id="KW-0812">Transmembrane</keyword>
<evidence type="ECO:0000256" key="1">
    <source>
        <dbReference type="SAM" id="Phobius"/>
    </source>
</evidence>
<dbReference type="AlphaFoldDB" id="A0A239BH83"/>
<keyword evidence="1" id="KW-1133">Transmembrane helix</keyword>
<gene>
    <name evidence="2" type="ORF">SAMN06265376_106126</name>
</gene>